<organism evidence="1 2">
    <name type="scientific">Sagittula marina</name>
    <dbReference type="NCBI Taxonomy" id="943940"/>
    <lineage>
        <taxon>Bacteria</taxon>
        <taxon>Pseudomonadati</taxon>
        <taxon>Pseudomonadota</taxon>
        <taxon>Alphaproteobacteria</taxon>
        <taxon>Rhodobacterales</taxon>
        <taxon>Roseobacteraceae</taxon>
        <taxon>Sagittula</taxon>
    </lineage>
</organism>
<dbReference type="Proteomes" id="UP000541426">
    <property type="component" value="Unassembled WGS sequence"/>
</dbReference>
<name>A0A7W6DL44_9RHOB</name>
<dbReference type="EMBL" id="JACIEJ010000003">
    <property type="protein sequence ID" value="MBB3985240.1"/>
    <property type="molecule type" value="Genomic_DNA"/>
</dbReference>
<keyword evidence="2" id="KW-1185">Reference proteome</keyword>
<sequence>MHLLRQRVGKWNFAPAISRRLVRRRAAGFCAEVVCKFGELVSAISDAMQSLREFSDLAMTQGKQTVARADIATIALNLVN</sequence>
<dbReference type="RefSeq" id="WP_183964615.1">
    <property type="nucleotide sequence ID" value="NZ_BAABBZ010000059.1"/>
</dbReference>
<accession>A0A7W6DL44</accession>
<comment type="caution">
    <text evidence="1">The sequence shown here is derived from an EMBL/GenBank/DDBJ whole genome shotgun (WGS) entry which is preliminary data.</text>
</comment>
<reference evidence="1 2" key="1">
    <citation type="submission" date="2020-08" db="EMBL/GenBank/DDBJ databases">
        <title>Genomic Encyclopedia of Type Strains, Phase IV (KMG-IV): sequencing the most valuable type-strain genomes for metagenomic binning, comparative biology and taxonomic classification.</title>
        <authorList>
            <person name="Goeker M."/>
        </authorList>
    </citation>
    <scope>NUCLEOTIDE SEQUENCE [LARGE SCALE GENOMIC DNA]</scope>
    <source>
        <strain evidence="1 2">DSM 102235</strain>
    </source>
</reference>
<dbReference type="AlphaFoldDB" id="A0A7W6DL44"/>
<proteinExistence type="predicted"/>
<protein>
    <submittedName>
        <fullName evidence="1">Uncharacterized protein</fullName>
    </submittedName>
</protein>
<gene>
    <name evidence="1" type="ORF">GGQ68_001569</name>
</gene>
<evidence type="ECO:0000313" key="1">
    <source>
        <dbReference type="EMBL" id="MBB3985240.1"/>
    </source>
</evidence>
<evidence type="ECO:0000313" key="2">
    <source>
        <dbReference type="Proteomes" id="UP000541426"/>
    </source>
</evidence>